<gene>
    <name evidence="6" type="ORF">FCH28_15660</name>
</gene>
<keyword evidence="7" id="KW-1185">Reference proteome</keyword>
<evidence type="ECO:0000256" key="1">
    <source>
        <dbReference type="ARBA" id="ARBA00022491"/>
    </source>
</evidence>
<dbReference type="GO" id="GO:0003677">
    <property type="term" value="F:DNA binding"/>
    <property type="evidence" value="ECO:0007669"/>
    <property type="project" value="UniProtKB-KW"/>
</dbReference>
<dbReference type="OrthoDB" id="9809391at2"/>
<protein>
    <submittedName>
        <fullName evidence="6">MerR family transcriptional regulator</fullName>
    </submittedName>
</protein>
<dbReference type="SUPFAM" id="SSF46955">
    <property type="entry name" value="Putative DNA-binding domain"/>
    <property type="match status" value="1"/>
</dbReference>
<dbReference type="PROSITE" id="PS50937">
    <property type="entry name" value="HTH_MERR_2"/>
    <property type="match status" value="1"/>
</dbReference>
<evidence type="ECO:0000256" key="2">
    <source>
        <dbReference type="ARBA" id="ARBA00023015"/>
    </source>
</evidence>
<evidence type="ECO:0000313" key="7">
    <source>
        <dbReference type="Proteomes" id="UP000308697"/>
    </source>
</evidence>
<dbReference type="Pfam" id="PF13411">
    <property type="entry name" value="MerR_1"/>
    <property type="match status" value="1"/>
</dbReference>
<comment type="caution">
    <text evidence="6">The sequence shown here is derived from an EMBL/GenBank/DDBJ whole genome shotgun (WGS) entry which is preliminary data.</text>
</comment>
<evidence type="ECO:0000313" key="6">
    <source>
        <dbReference type="EMBL" id="TJZ54540.1"/>
    </source>
</evidence>
<dbReference type="SMART" id="SM00422">
    <property type="entry name" value="HTH_MERR"/>
    <property type="match status" value="1"/>
</dbReference>
<dbReference type="InterPro" id="IPR000551">
    <property type="entry name" value="MerR-type_HTH_dom"/>
</dbReference>
<keyword evidence="1" id="KW-0678">Repressor</keyword>
<reference evidence="6 7" key="1">
    <citation type="submission" date="2019-04" db="EMBL/GenBank/DDBJ databases">
        <title>Streptomyces piniterrae sp. nov., a heliquinomycin-producing actinomycete isolated from rhizosphere soil of Pinus yunnanensis.</title>
        <authorList>
            <person name="Zhuang X."/>
            <person name="Zhao J."/>
        </authorList>
    </citation>
    <scope>NUCLEOTIDE SEQUENCE [LARGE SCALE GENOMIC DNA]</scope>
    <source>
        <strain evidence="7">jys28</strain>
    </source>
</reference>
<dbReference type="GO" id="GO:0003700">
    <property type="term" value="F:DNA-binding transcription factor activity"/>
    <property type="evidence" value="ECO:0007669"/>
    <property type="project" value="InterPro"/>
</dbReference>
<dbReference type="AlphaFoldDB" id="A0A4U0NK03"/>
<keyword evidence="4" id="KW-0804">Transcription</keyword>
<dbReference type="PANTHER" id="PTHR30204:SF69">
    <property type="entry name" value="MERR-FAMILY TRANSCRIPTIONAL REGULATOR"/>
    <property type="match status" value="1"/>
</dbReference>
<name>A0A4U0NK03_9ACTN</name>
<dbReference type="Proteomes" id="UP000308697">
    <property type="component" value="Unassembled WGS sequence"/>
</dbReference>
<evidence type="ECO:0000256" key="3">
    <source>
        <dbReference type="ARBA" id="ARBA00023125"/>
    </source>
</evidence>
<dbReference type="InterPro" id="IPR009061">
    <property type="entry name" value="DNA-bd_dom_put_sf"/>
</dbReference>
<organism evidence="6 7">
    <name type="scientific">Streptomyces piniterrae</name>
    <dbReference type="NCBI Taxonomy" id="2571125"/>
    <lineage>
        <taxon>Bacteria</taxon>
        <taxon>Bacillati</taxon>
        <taxon>Actinomycetota</taxon>
        <taxon>Actinomycetes</taxon>
        <taxon>Kitasatosporales</taxon>
        <taxon>Streptomycetaceae</taxon>
        <taxon>Streptomyces</taxon>
    </lineage>
</organism>
<dbReference type="InterPro" id="IPR047057">
    <property type="entry name" value="MerR_fam"/>
</dbReference>
<accession>A0A4U0NK03</accession>
<proteinExistence type="predicted"/>
<dbReference type="PANTHER" id="PTHR30204">
    <property type="entry name" value="REDOX-CYCLING DRUG-SENSING TRANSCRIPTIONAL ACTIVATOR SOXR"/>
    <property type="match status" value="1"/>
</dbReference>
<dbReference type="PRINTS" id="PR00040">
    <property type="entry name" value="HTHMERR"/>
</dbReference>
<evidence type="ECO:0000256" key="4">
    <source>
        <dbReference type="ARBA" id="ARBA00023163"/>
    </source>
</evidence>
<sequence length="333" mass="36348">MGDVLAGFSCSCSTGTSYAKSSRALEVQAVVKEITWTIGQLAACTGLPVKTVRYYSDVGLLPVAERSVGGHRRYRPEALEQLRLVQRLRALDTPISTITQLASGERSLGDLIADEMGLVRSRLTELHWRQATLEALDNCSAQERLRRLEVLSRVQRLPEAQDRLAGAWGQTIPASVPARLADAITAQAVPEPPENPTAEVVLAYAELHTLTRHQDFPVYWACPHASDKASLYSELLDASELATDTVADGLPPQPGEALDHFSRACARSRGEDDTPGFRAFMGAQLHGTIPLFRRYWQHVATITAAGRPNLGITHCWLVEALASRQQAAPVPAR</sequence>
<evidence type="ECO:0000259" key="5">
    <source>
        <dbReference type="PROSITE" id="PS50937"/>
    </source>
</evidence>
<feature type="domain" description="HTH merR-type" evidence="5">
    <location>
        <begin position="35"/>
        <end position="104"/>
    </location>
</feature>
<keyword evidence="2" id="KW-0805">Transcription regulation</keyword>
<dbReference type="EMBL" id="SUMB01000004">
    <property type="protein sequence ID" value="TJZ54540.1"/>
    <property type="molecule type" value="Genomic_DNA"/>
</dbReference>
<dbReference type="Gene3D" id="1.10.1660.10">
    <property type="match status" value="1"/>
</dbReference>
<keyword evidence="3" id="KW-0238">DNA-binding</keyword>